<evidence type="ECO:0000313" key="2">
    <source>
        <dbReference type="Proteomes" id="UP001156102"/>
    </source>
</evidence>
<keyword evidence="2" id="KW-1185">Reference proteome</keyword>
<protein>
    <submittedName>
        <fullName evidence="1">Uncharacterized protein</fullName>
    </submittedName>
</protein>
<sequence length="175" mass="19826">MFDPTAFENLKVVAEGAVYDHDLAGEVLVTGRKDLVDLASMSRTYRIAFQLHEQIGTEVTACLVLQTDVKSWAGEIMEEPFLTPVCLLSLEFSFPIPADWTGYEEITEILYKMWGQERMIQQVISYEYKKQAFSSRDTVTVLFPKPLTEEHAEDLPAVAEHTVQTLHALQDVLAK</sequence>
<accession>A0AA41X860</accession>
<proteinExistence type="predicted"/>
<dbReference type="AlphaFoldDB" id="A0AA41X860"/>
<comment type="caution">
    <text evidence="1">The sequence shown here is derived from an EMBL/GenBank/DDBJ whole genome shotgun (WGS) entry which is preliminary data.</text>
</comment>
<organism evidence="1 2">
    <name type="scientific">Ectobacillus ponti</name>
    <dbReference type="NCBI Taxonomy" id="2961894"/>
    <lineage>
        <taxon>Bacteria</taxon>
        <taxon>Bacillati</taxon>
        <taxon>Bacillota</taxon>
        <taxon>Bacilli</taxon>
        <taxon>Bacillales</taxon>
        <taxon>Bacillaceae</taxon>
        <taxon>Ectobacillus</taxon>
    </lineage>
</organism>
<reference evidence="1" key="1">
    <citation type="submission" date="2022-07" db="EMBL/GenBank/DDBJ databases">
        <authorList>
            <person name="Li W.-J."/>
            <person name="Deng Q.-Q."/>
        </authorList>
    </citation>
    <scope>NUCLEOTIDE SEQUENCE</scope>
    <source>
        <strain evidence="1">SYSU M60031</strain>
    </source>
</reference>
<dbReference type="RefSeq" id="WP_254758837.1">
    <property type="nucleotide sequence ID" value="NZ_JANCLT010000004.1"/>
</dbReference>
<dbReference type="EMBL" id="JANCLT010000004">
    <property type="protein sequence ID" value="MCP8968928.1"/>
    <property type="molecule type" value="Genomic_DNA"/>
</dbReference>
<name>A0AA41X860_9BACI</name>
<dbReference type="Proteomes" id="UP001156102">
    <property type="component" value="Unassembled WGS sequence"/>
</dbReference>
<gene>
    <name evidence="1" type="ORF">NK662_10300</name>
</gene>
<evidence type="ECO:0000313" key="1">
    <source>
        <dbReference type="EMBL" id="MCP8968928.1"/>
    </source>
</evidence>